<evidence type="ECO:0000256" key="4">
    <source>
        <dbReference type="ARBA" id="ARBA00023136"/>
    </source>
</evidence>
<dbReference type="Gene3D" id="1.20.120.1630">
    <property type="match status" value="1"/>
</dbReference>
<dbReference type="InterPro" id="IPR007318">
    <property type="entry name" value="Phopholipid_MeTrfase"/>
</dbReference>
<dbReference type="GO" id="GO:0004671">
    <property type="term" value="F:protein C-terminal S-isoprenylcysteine carboxyl O-methyltransferase activity"/>
    <property type="evidence" value="ECO:0007669"/>
    <property type="project" value="UniProtKB-EC"/>
</dbReference>
<dbReference type="PANTHER" id="PTHR12714:SF24">
    <property type="entry name" value="SLR1182 PROTEIN"/>
    <property type="match status" value="1"/>
</dbReference>
<dbReference type="EC" id="2.1.1.100" evidence="6"/>
<evidence type="ECO:0000256" key="3">
    <source>
        <dbReference type="ARBA" id="ARBA00022989"/>
    </source>
</evidence>
<dbReference type="GO" id="GO:0032259">
    <property type="term" value="P:methylation"/>
    <property type="evidence" value="ECO:0007669"/>
    <property type="project" value="UniProtKB-KW"/>
</dbReference>
<keyword evidence="2 5" id="KW-0812">Transmembrane</keyword>
<accession>A0ABZ0IGF7</accession>
<gene>
    <name evidence="6" type="ORF">R0137_06145</name>
</gene>
<dbReference type="RefSeq" id="WP_407329364.1">
    <property type="nucleotide sequence ID" value="NZ_CP136865.1"/>
</dbReference>
<dbReference type="Proteomes" id="UP001626549">
    <property type="component" value="Chromosome"/>
</dbReference>
<keyword evidence="7" id="KW-1185">Reference proteome</keyword>
<sequence>MKLKIPPLAQLLVCVLVGYVAGESVPQLVYHSSSLRVVGWVLIACGGVCLATSVVAFIRAKTTVNPMSPSEANRLVKTGLYRYSRNPMYLAMAAVLVGFSLLLQNVAAFTAPLLFVLAITYLQIIPEEQELARRFGKDFETYRKSTARWI</sequence>
<feature type="transmembrane region" description="Helical" evidence="5">
    <location>
        <begin position="87"/>
        <end position="103"/>
    </location>
</feature>
<dbReference type="Pfam" id="PF04191">
    <property type="entry name" value="PEMT"/>
    <property type="match status" value="1"/>
</dbReference>
<name>A0ABZ0IGF7_9GAMM</name>
<feature type="transmembrane region" description="Helical" evidence="5">
    <location>
        <begin position="109"/>
        <end position="125"/>
    </location>
</feature>
<evidence type="ECO:0000256" key="5">
    <source>
        <dbReference type="SAM" id="Phobius"/>
    </source>
</evidence>
<keyword evidence="6" id="KW-0808">Transferase</keyword>
<feature type="transmembrane region" description="Helical" evidence="5">
    <location>
        <begin position="38"/>
        <end position="58"/>
    </location>
</feature>
<proteinExistence type="predicted"/>
<dbReference type="PANTHER" id="PTHR12714">
    <property type="entry name" value="PROTEIN-S ISOPRENYLCYSTEINE O-METHYLTRANSFERASE"/>
    <property type="match status" value="1"/>
</dbReference>
<reference evidence="6 7" key="1">
    <citation type="submission" date="2023-10" db="EMBL/GenBank/DDBJ databases">
        <title>Two novel species belonging to the OM43/NOR5 clade.</title>
        <authorList>
            <person name="Park M."/>
        </authorList>
    </citation>
    <scope>NUCLEOTIDE SEQUENCE [LARGE SCALE GENOMIC DNA]</scope>
    <source>
        <strain evidence="6 7">IMCC45268</strain>
    </source>
</reference>
<evidence type="ECO:0000256" key="1">
    <source>
        <dbReference type="ARBA" id="ARBA00004127"/>
    </source>
</evidence>
<comment type="subcellular location">
    <subcellularLocation>
        <location evidence="1">Endomembrane system</location>
        <topology evidence="1">Multi-pass membrane protein</topology>
    </subcellularLocation>
</comment>
<keyword evidence="4 5" id="KW-0472">Membrane</keyword>
<evidence type="ECO:0000313" key="6">
    <source>
        <dbReference type="EMBL" id="WOJ98151.1"/>
    </source>
</evidence>
<protein>
    <submittedName>
        <fullName evidence="6">Isoprenylcysteine carboxylmethyltransferase family protein</fullName>
        <ecNumber evidence="6">2.1.1.100</ecNumber>
        <ecNumber evidence="6">2.1.1.334</ecNumber>
    </submittedName>
</protein>
<organism evidence="6 7">
    <name type="scientific">Congregibacter brevis</name>
    <dbReference type="NCBI Taxonomy" id="3081201"/>
    <lineage>
        <taxon>Bacteria</taxon>
        <taxon>Pseudomonadati</taxon>
        <taxon>Pseudomonadota</taxon>
        <taxon>Gammaproteobacteria</taxon>
        <taxon>Cellvibrionales</taxon>
        <taxon>Halieaceae</taxon>
        <taxon>Congregibacter</taxon>
    </lineage>
</organism>
<keyword evidence="6" id="KW-0489">Methyltransferase</keyword>
<dbReference type="EMBL" id="CP136865">
    <property type="protein sequence ID" value="WOJ98151.1"/>
    <property type="molecule type" value="Genomic_DNA"/>
</dbReference>
<dbReference type="EC" id="2.1.1.334" evidence="6"/>
<keyword evidence="3 5" id="KW-1133">Transmembrane helix</keyword>
<evidence type="ECO:0000256" key="2">
    <source>
        <dbReference type="ARBA" id="ARBA00022692"/>
    </source>
</evidence>
<evidence type="ECO:0000313" key="7">
    <source>
        <dbReference type="Proteomes" id="UP001626549"/>
    </source>
</evidence>